<accession>A0AAN9T6Y2</accession>
<feature type="region of interest" description="Disordered" evidence="6">
    <location>
        <begin position="117"/>
        <end position="137"/>
    </location>
</feature>
<evidence type="ECO:0000313" key="8">
    <source>
        <dbReference type="EMBL" id="KAK7574279.1"/>
    </source>
</evidence>
<evidence type="ECO:0000256" key="4">
    <source>
        <dbReference type="ARBA" id="ARBA00022833"/>
    </source>
</evidence>
<dbReference type="SMART" id="SM00355">
    <property type="entry name" value="ZnF_C2H2"/>
    <property type="match status" value="7"/>
</dbReference>
<keyword evidence="3 5" id="KW-0863">Zinc-finger</keyword>
<feature type="domain" description="C2H2-type" evidence="7">
    <location>
        <begin position="268"/>
        <end position="295"/>
    </location>
</feature>
<keyword evidence="2" id="KW-0677">Repeat</keyword>
<dbReference type="PANTHER" id="PTHR24379:SF127">
    <property type="entry name" value="BLOODY FINGERS-RELATED"/>
    <property type="match status" value="1"/>
</dbReference>
<evidence type="ECO:0000256" key="3">
    <source>
        <dbReference type="ARBA" id="ARBA00022771"/>
    </source>
</evidence>
<gene>
    <name evidence="8" type="ORF">V9T40_011470</name>
</gene>
<evidence type="ECO:0000256" key="1">
    <source>
        <dbReference type="ARBA" id="ARBA00022723"/>
    </source>
</evidence>
<protein>
    <recommendedName>
        <fullName evidence="7">C2H2-type domain-containing protein</fullName>
    </recommendedName>
</protein>
<dbReference type="GO" id="GO:0008270">
    <property type="term" value="F:zinc ion binding"/>
    <property type="evidence" value="ECO:0007669"/>
    <property type="project" value="UniProtKB-KW"/>
</dbReference>
<feature type="region of interest" description="Disordered" evidence="6">
    <location>
        <begin position="66"/>
        <end position="90"/>
    </location>
</feature>
<dbReference type="AlphaFoldDB" id="A0AAN9T6Y2"/>
<feature type="compositionally biased region" description="Polar residues" evidence="6">
    <location>
        <begin position="68"/>
        <end position="90"/>
    </location>
</feature>
<comment type="caution">
    <text evidence="8">The sequence shown here is derived from an EMBL/GenBank/DDBJ whole genome shotgun (WGS) entry which is preliminary data.</text>
</comment>
<dbReference type="SUPFAM" id="SSF57667">
    <property type="entry name" value="beta-beta-alpha zinc fingers"/>
    <property type="match status" value="2"/>
</dbReference>
<reference evidence="8 9" key="1">
    <citation type="submission" date="2024-03" db="EMBL/GenBank/DDBJ databases">
        <title>Adaptation during the transition from Ophiocordyceps entomopathogen to insect associate is accompanied by gene loss and intensified selection.</title>
        <authorList>
            <person name="Ward C.M."/>
            <person name="Onetto C.A."/>
            <person name="Borneman A.R."/>
        </authorList>
    </citation>
    <scope>NUCLEOTIDE SEQUENCE [LARGE SCALE GENOMIC DNA]</scope>
    <source>
        <strain evidence="8">AWRI1</strain>
        <tissue evidence="8">Single Adult Female</tissue>
    </source>
</reference>
<sequence>MEIDDCDVQLDYLDDIKVVNYDAVGAVKCSVEKKELLLESEMNESIDENNTPLSQNDVSIVQIDENDAPSSNDETSLVQKSDSPTESCSVSAKSTQKISYSKLAAFFRSKVKIRMRTRKETPSSSDAQKHSSKNVVSCSENVLNDTGNVEVPVTEEVDLDATGGYTIEEIIDPKAPQCVSSVTLFRSNVPKGNSGFKKKILILKGTKTDSSNRPKRKKDENSVKCPYCGEIFPRDEFEQEHMALHTDDPDLHKIILDHVSPLPTSRQLDCEECKISFNRELAYIEHMNQHSDLRPVKCHICDRHFYGHKRTRSHFRSAHLVNSFKCESCPYMAKTLSDLEKHRRGVHLNDRIMCNICGKLLSAFTHNMKKHLETHNETRPYKCEYCDASFKTSASVSRHRENMHFPQSVMCSSCGTVCKSKQKYKKHAYKCKRKLKKINL</sequence>
<dbReference type="EMBL" id="JBBCAQ010000037">
    <property type="protein sequence ID" value="KAK7574279.1"/>
    <property type="molecule type" value="Genomic_DNA"/>
</dbReference>
<feature type="domain" description="C2H2-type" evidence="7">
    <location>
        <begin position="324"/>
        <end position="352"/>
    </location>
</feature>
<feature type="domain" description="C2H2-type" evidence="7">
    <location>
        <begin position="223"/>
        <end position="250"/>
    </location>
</feature>
<dbReference type="GO" id="GO:0000977">
    <property type="term" value="F:RNA polymerase II transcription regulatory region sequence-specific DNA binding"/>
    <property type="evidence" value="ECO:0007669"/>
    <property type="project" value="TreeGrafter"/>
</dbReference>
<evidence type="ECO:0000259" key="7">
    <source>
        <dbReference type="PROSITE" id="PS50157"/>
    </source>
</evidence>
<evidence type="ECO:0000256" key="6">
    <source>
        <dbReference type="SAM" id="MobiDB-lite"/>
    </source>
</evidence>
<dbReference type="Proteomes" id="UP001367676">
    <property type="component" value="Unassembled WGS sequence"/>
</dbReference>
<dbReference type="PANTHER" id="PTHR24379">
    <property type="entry name" value="KRAB AND ZINC FINGER DOMAIN-CONTAINING"/>
    <property type="match status" value="1"/>
</dbReference>
<feature type="domain" description="C2H2-type" evidence="7">
    <location>
        <begin position="381"/>
        <end position="409"/>
    </location>
</feature>
<dbReference type="Gene3D" id="3.30.160.60">
    <property type="entry name" value="Classic Zinc Finger"/>
    <property type="match status" value="3"/>
</dbReference>
<dbReference type="PROSITE" id="PS00028">
    <property type="entry name" value="ZINC_FINGER_C2H2_1"/>
    <property type="match status" value="4"/>
</dbReference>
<evidence type="ECO:0000313" key="9">
    <source>
        <dbReference type="Proteomes" id="UP001367676"/>
    </source>
</evidence>
<dbReference type="PROSITE" id="PS50157">
    <property type="entry name" value="ZINC_FINGER_C2H2_2"/>
    <property type="match status" value="4"/>
</dbReference>
<evidence type="ECO:0000256" key="5">
    <source>
        <dbReference type="PROSITE-ProRule" id="PRU00042"/>
    </source>
</evidence>
<dbReference type="GO" id="GO:0000981">
    <property type="term" value="F:DNA-binding transcription factor activity, RNA polymerase II-specific"/>
    <property type="evidence" value="ECO:0007669"/>
    <property type="project" value="TreeGrafter"/>
</dbReference>
<dbReference type="GO" id="GO:0005634">
    <property type="term" value="C:nucleus"/>
    <property type="evidence" value="ECO:0007669"/>
    <property type="project" value="TreeGrafter"/>
</dbReference>
<name>A0AAN9T6Y2_9HEMI</name>
<keyword evidence="1" id="KW-0479">Metal-binding</keyword>
<evidence type="ECO:0000256" key="2">
    <source>
        <dbReference type="ARBA" id="ARBA00022737"/>
    </source>
</evidence>
<dbReference type="Pfam" id="PF00096">
    <property type="entry name" value="zf-C2H2"/>
    <property type="match status" value="1"/>
</dbReference>
<proteinExistence type="predicted"/>
<organism evidence="8 9">
    <name type="scientific">Parthenolecanium corni</name>
    <dbReference type="NCBI Taxonomy" id="536013"/>
    <lineage>
        <taxon>Eukaryota</taxon>
        <taxon>Metazoa</taxon>
        <taxon>Ecdysozoa</taxon>
        <taxon>Arthropoda</taxon>
        <taxon>Hexapoda</taxon>
        <taxon>Insecta</taxon>
        <taxon>Pterygota</taxon>
        <taxon>Neoptera</taxon>
        <taxon>Paraneoptera</taxon>
        <taxon>Hemiptera</taxon>
        <taxon>Sternorrhyncha</taxon>
        <taxon>Coccoidea</taxon>
        <taxon>Coccidae</taxon>
        <taxon>Parthenolecanium</taxon>
    </lineage>
</organism>
<keyword evidence="9" id="KW-1185">Reference proteome</keyword>
<keyword evidence="4" id="KW-0862">Zinc</keyword>
<dbReference type="InterPro" id="IPR013087">
    <property type="entry name" value="Znf_C2H2_type"/>
</dbReference>
<dbReference type="InterPro" id="IPR036236">
    <property type="entry name" value="Znf_C2H2_sf"/>
</dbReference>